<dbReference type="GO" id="GO:0004784">
    <property type="term" value="F:superoxide dismutase activity"/>
    <property type="evidence" value="ECO:0007669"/>
    <property type="project" value="UniProtKB-EC"/>
</dbReference>
<evidence type="ECO:0000256" key="6">
    <source>
        <dbReference type="ARBA" id="ARBA00022833"/>
    </source>
</evidence>
<organism evidence="14 15">
    <name type="scientific">Parnassius apollo</name>
    <name type="common">Apollo butterfly</name>
    <name type="synonym">Papilio apollo</name>
    <dbReference type="NCBI Taxonomy" id="110799"/>
    <lineage>
        <taxon>Eukaryota</taxon>
        <taxon>Metazoa</taxon>
        <taxon>Ecdysozoa</taxon>
        <taxon>Arthropoda</taxon>
        <taxon>Hexapoda</taxon>
        <taxon>Insecta</taxon>
        <taxon>Pterygota</taxon>
        <taxon>Neoptera</taxon>
        <taxon>Endopterygota</taxon>
        <taxon>Lepidoptera</taxon>
        <taxon>Glossata</taxon>
        <taxon>Ditrysia</taxon>
        <taxon>Papilionoidea</taxon>
        <taxon>Papilionidae</taxon>
        <taxon>Parnassiinae</taxon>
        <taxon>Parnassini</taxon>
        <taxon>Parnassius</taxon>
        <taxon>Parnassius</taxon>
    </lineage>
</organism>
<dbReference type="Proteomes" id="UP000691718">
    <property type="component" value="Unassembled WGS sequence"/>
</dbReference>
<keyword evidence="5" id="KW-0479">Metal-binding</keyword>
<comment type="catalytic activity">
    <reaction evidence="11">
        <text>2 superoxide + 2 H(+) = H2O2 + O2</text>
        <dbReference type="Rhea" id="RHEA:20696"/>
        <dbReference type="ChEBI" id="CHEBI:15378"/>
        <dbReference type="ChEBI" id="CHEBI:15379"/>
        <dbReference type="ChEBI" id="CHEBI:16240"/>
        <dbReference type="ChEBI" id="CHEBI:18421"/>
        <dbReference type="EC" id="1.15.1.1"/>
    </reaction>
</comment>
<dbReference type="Pfam" id="PF00080">
    <property type="entry name" value="Sod_Cu"/>
    <property type="match status" value="1"/>
</dbReference>
<evidence type="ECO:0000313" key="15">
    <source>
        <dbReference type="Proteomes" id="UP000691718"/>
    </source>
</evidence>
<evidence type="ECO:0000256" key="8">
    <source>
        <dbReference type="ARBA" id="ARBA00023002"/>
    </source>
</evidence>
<sequence>MRHLQIMCFSQMQFKYFKINNHNTKQNDVIIIILAIYVRLRGPCEVSREPKFWREQVKMKYVLLIASFVVVTSAHDDHEHDHSHTEHNDGLLRAIVKLQEPLGDKVHGKVTFTEQPDGKVHIEGVIVGMPPGQYGFHIYEKGDITEGCSSNGGHFNPENKEHGHPNDENRHAGDLGNVVFDENHVSKVDFWDNVIKLSGSHSIIGRAIVLHSMADDYGQTEHPDSKKTGNAGHHVACGVIGYL</sequence>
<evidence type="ECO:0000259" key="13">
    <source>
        <dbReference type="Pfam" id="PF00080"/>
    </source>
</evidence>
<dbReference type="OrthoDB" id="2015551at2759"/>
<gene>
    <name evidence="14" type="ORF">PAPOLLO_LOCUS15633</name>
</gene>
<dbReference type="CDD" id="cd00305">
    <property type="entry name" value="Cu-Zn_Superoxide_Dismutase"/>
    <property type="match status" value="1"/>
</dbReference>
<keyword evidence="7" id="KW-0049">Antioxidant</keyword>
<proteinExistence type="inferred from homology"/>
<feature type="domain" description="Superoxide dismutase copper/zinc binding" evidence="13">
    <location>
        <begin position="106"/>
        <end position="240"/>
    </location>
</feature>
<evidence type="ECO:0000256" key="3">
    <source>
        <dbReference type="ARBA" id="ARBA00010457"/>
    </source>
</evidence>
<evidence type="ECO:0000256" key="5">
    <source>
        <dbReference type="ARBA" id="ARBA00022723"/>
    </source>
</evidence>
<dbReference type="EMBL" id="CAJQZP010001037">
    <property type="protein sequence ID" value="CAG5011673.1"/>
    <property type="molecule type" value="Genomic_DNA"/>
</dbReference>
<protein>
    <recommendedName>
        <fullName evidence="4">superoxide dismutase</fullName>
        <ecNumber evidence="4">1.15.1.1</ecNumber>
    </recommendedName>
</protein>
<comment type="caution">
    <text evidence="14">The sequence shown here is derived from an EMBL/GenBank/DDBJ whole genome shotgun (WGS) entry which is preliminary data.</text>
</comment>
<dbReference type="AlphaFoldDB" id="A0A8S3XFN4"/>
<reference evidence="14" key="1">
    <citation type="submission" date="2021-04" db="EMBL/GenBank/DDBJ databases">
        <authorList>
            <person name="Tunstrom K."/>
        </authorList>
    </citation>
    <scope>NUCLEOTIDE SEQUENCE</scope>
</reference>
<dbReference type="FunFam" id="2.60.40.200:FF:000003">
    <property type="entry name" value="Superoxide dismutase [Cu-Zn], chloroplastic"/>
    <property type="match status" value="1"/>
</dbReference>
<evidence type="ECO:0000256" key="7">
    <source>
        <dbReference type="ARBA" id="ARBA00022862"/>
    </source>
</evidence>
<accession>A0A8S3XFN4</accession>
<comment type="similarity">
    <text evidence="3">Belongs to the Cu-Zn superoxide dismutase family.</text>
</comment>
<evidence type="ECO:0000256" key="2">
    <source>
        <dbReference type="ARBA" id="ARBA00001947"/>
    </source>
</evidence>
<evidence type="ECO:0000256" key="1">
    <source>
        <dbReference type="ARBA" id="ARBA00001935"/>
    </source>
</evidence>
<name>A0A8S3XFN4_PARAO</name>
<feature type="region of interest" description="Disordered" evidence="12">
    <location>
        <begin position="150"/>
        <end position="174"/>
    </location>
</feature>
<evidence type="ECO:0000256" key="12">
    <source>
        <dbReference type="SAM" id="MobiDB-lite"/>
    </source>
</evidence>
<keyword evidence="10" id="KW-1015">Disulfide bond</keyword>
<feature type="compositionally biased region" description="Basic and acidic residues" evidence="12">
    <location>
        <begin position="157"/>
        <end position="173"/>
    </location>
</feature>
<dbReference type="InterPro" id="IPR001424">
    <property type="entry name" value="SOD_Cu_Zn_dom"/>
</dbReference>
<evidence type="ECO:0000256" key="9">
    <source>
        <dbReference type="ARBA" id="ARBA00023008"/>
    </source>
</evidence>
<keyword evidence="9" id="KW-0186">Copper</keyword>
<evidence type="ECO:0000256" key="11">
    <source>
        <dbReference type="ARBA" id="ARBA00049204"/>
    </source>
</evidence>
<keyword evidence="6" id="KW-0862">Zinc</keyword>
<comment type="cofactor">
    <cofactor evidence="2">
        <name>Zn(2+)</name>
        <dbReference type="ChEBI" id="CHEBI:29105"/>
    </cofactor>
</comment>
<evidence type="ECO:0000313" key="14">
    <source>
        <dbReference type="EMBL" id="CAG5011673.1"/>
    </source>
</evidence>
<evidence type="ECO:0000256" key="4">
    <source>
        <dbReference type="ARBA" id="ARBA00012682"/>
    </source>
</evidence>
<dbReference type="GO" id="GO:0005507">
    <property type="term" value="F:copper ion binding"/>
    <property type="evidence" value="ECO:0007669"/>
    <property type="project" value="InterPro"/>
</dbReference>
<dbReference type="InterPro" id="IPR024134">
    <property type="entry name" value="SOD_Cu/Zn_/chaperone"/>
</dbReference>
<dbReference type="PANTHER" id="PTHR10003">
    <property type="entry name" value="SUPEROXIDE DISMUTASE CU-ZN -RELATED"/>
    <property type="match status" value="1"/>
</dbReference>
<keyword evidence="15" id="KW-1185">Reference proteome</keyword>
<comment type="cofactor">
    <cofactor evidence="1">
        <name>Cu cation</name>
        <dbReference type="ChEBI" id="CHEBI:23378"/>
    </cofactor>
</comment>
<evidence type="ECO:0000256" key="10">
    <source>
        <dbReference type="ARBA" id="ARBA00023157"/>
    </source>
</evidence>
<dbReference type="EC" id="1.15.1.1" evidence="4"/>
<keyword evidence="8" id="KW-0560">Oxidoreductase</keyword>